<dbReference type="GO" id="GO:0016567">
    <property type="term" value="P:protein ubiquitination"/>
    <property type="evidence" value="ECO:0007669"/>
    <property type="project" value="UniProtKB-UniPathway"/>
</dbReference>
<dbReference type="InterPro" id="IPR013083">
    <property type="entry name" value="Znf_RING/FYVE/PHD"/>
</dbReference>
<dbReference type="STRING" id="105231.A0A1Y1IHB2"/>
<dbReference type="Pfam" id="PF03145">
    <property type="entry name" value="Sina_TRAF"/>
    <property type="match status" value="1"/>
</dbReference>
<keyword evidence="6" id="KW-0479">Metal-binding</keyword>
<dbReference type="InterPro" id="IPR052088">
    <property type="entry name" value="E3_ubiquitin-ligase_SINA"/>
</dbReference>
<protein>
    <recommendedName>
        <fullName evidence="4">RING-type E3 ubiquitin transferase</fullName>
        <ecNumber evidence="4">2.3.2.27</ecNumber>
    </recommendedName>
</protein>
<dbReference type="GO" id="GO:0061630">
    <property type="term" value="F:ubiquitin protein ligase activity"/>
    <property type="evidence" value="ECO:0000318"/>
    <property type="project" value="GO_Central"/>
</dbReference>
<keyword evidence="8" id="KW-0833">Ubl conjugation pathway</keyword>
<feature type="domain" description="SIAH-type" evidence="12">
    <location>
        <begin position="126"/>
        <end position="191"/>
    </location>
</feature>
<keyword evidence="14" id="KW-1185">Reference proteome</keyword>
<dbReference type="InterPro" id="IPR013010">
    <property type="entry name" value="Znf_SIAH"/>
</dbReference>
<evidence type="ECO:0000256" key="9">
    <source>
        <dbReference type="ARBA" id="ARBA00022833"/>
    </source>
</evidence>
<keyword evidence="7 10" id="KW-0863">Zinc-finger</keyword>
<comment type="catalytic activity">
    <reaction evidence="1">
        <text>S-ubiquitinyl-[E2 ubiquitin-conjugating enzyme]-L-cysteine + [acceptor protein]-L-lysine = [E2 ubiquitin-conjugating enzyme]-L-cysteine + N(6)-ubiquitinyl-[acceptor protein]-L-lysine.</text>
        <dbReference type="EC" id="2.3.2.27"/>
    </reaction>
</comment>
<dbReference type="PANTHER" id="PTHR10315">
    <property type="entry name" value="E3 UBIQUITIN PROTEIN LIGASE SIAH"/>
    <property type="match status" value="1"/>
</dbReference>
<evidence type="ECO:0000313" key="14">
    <source>
        <dbReference type="Proteomes" id="UP000054558"/>
    </source>
</evidence>
<organism evidence="13 14">
    <name type="scientific">Klebsormidium nitens</name>
    <name type="common">Green alga</name>
    <name type="synonym">Ulothrix nitens</name>
    <dbReference type="NCBI Taxonomy" id="105231"/>
    <lineage>
        <taxon>Eukaryota</taxon>
        <taxon>Viridiplantae</taxon>
        <taxon>Streptophyta</taxon>
        <taxon>Klebsormidiophyceae</taxon>
        <taxon>Klebsormidiales</taxon>
        <taxon>Klebsormidiaceae</taxon>
        <taxon>Klebsormidium</taxon>
    </lineage>
</organism>
<feature type="region of interest" description="Disordered" evidence="11">
    <location>
        <begin position="1"/>
        <end position="73"/>
    </location>
</feature>
<evidence type="ECO:0000256" key="11">
    <source>
        <dbReference type="SAM" id="MobiDB-lite"/>
    </source>
</evidence>
<dbReference type="PANTHER" id="PTHR10315:SF117">
    <property type="entry name" value="RING-TYPE E3 UBIQUITIN TRANSFERASE"/>
    <property type="match status" value="1"/>
</dbReference>
<evidence type="ECO:0000256" key="7">
    <source>
        <dbReference type="ARBA" id="ARBA00022771"/>
    </source>
</evidence>
<dbReference type="FunFam" id="2.60.210.10:FF:000004">
    <property type="entry name" value="E3 ubiquitin-protein ligase SINAT5-like"/>
    <property type="match status" value="1"/>
</dbReference>
<sequence length="329" mass="36140">MAALGTVWPPSLSSMSQAAERIVSEDRTGSSEQQHVSISNGSSREGDLSRANGDTSNGGASDETDEVIQVGTEVERRTPLIPVEGPREGERSSGAALRLMTGVNEMLECPVCQDLMLPPIFQVASTLRLPCAFFPRGCSEIVDYAQKQNHEERCIFRPFACPYAGSPSSSTSCNFSGEIAQLVSHLVEFHKVDMRTGPSFIHRYVMTRPTEVENATWMPTVLDAFGSYFCLHFEAFQLGRAPVYMAYIQFMGDEADAARFSYTLEVGHSERKMTWQGVPASIRTSPRAVRDAHDGLVLQRKVALMFSGGEDSDLNLRVTGRITRAAGNR</sequence>
<dbReference type="GO" id="GO:0008270">
    <property type="term" value="F:zinc ion binding"/>
    <property type="evidence" value="ECO:0007669"/>
    <property type="project" value="UniProtKB-KW"/>
</dbReference>
<evidence type="ECO:0000313" key="13">
    <source>
        <dbReference type="EMBL" id="GAQ88107.1"/>
    </source>
</evidence>
<evidence type="ECO:0000256" key="2">
    <source>
        <dbReference type="ARBA" id="ARBA00004906"/>
    </source>
</evidence>
<evidence type="ECO:0000256" key="6">
    <source>
        <dbReference type="ARBA" id="ARBA00022723"/>
    </source>
</evidence>
<dbReference type="SUPFAM" id="SSF49599">
    <property type="entry name" value="TRAF domain-like"/>
    <property type="match status" value="1"/>
</dbReference>
<dbReference type="UniPathway" id="UPA00143"/>
<evidence type="ECO:0000256" key="10">
    <source>
        <dbReference type="PROSITE-ProRule" id="PRU00455"/>
    </source>
</evidence>
<dbReference type="EMBL" id="DF237349">
    <property type="protein sequence ID" value="GAQ88107.1"/>
    <property type="molecule type" value="Genomic_DNA"/>
</dbReference>
<keyword evidence="9" id="KW-0862">Zinc</keyword>
<name>A0A1Y1IHB2_KLENI</name>
<comment type="pathway">
    <text evidence="2">Protein modification; protein ubiquitination.</text>
</comment>
<dbReference type="EC" id="2.3.2.27" evidence="4"/>
<comment type="similarity">
    <text evidence="3">Belongs to the SINA (Seven in absentia) family.</text>
</comment>
<evidence type="ECO:0000256" key="5">
    <source>
        <dbReference type="ARBA" id="ARBA00022679"/>
    </source>
</evidence>
<keyword evidence="5" id="KW-0808">Transferase</keyword>
<dbReference type="InterPro" id="IPR008974">
    <property type="entry name" value="TRAF-like"/>
</dbReference>
<evidence type="ECO:0000256" key="8">
    <source>
        <dbReference type="ARBA" id="ARBA00022786"/>
    </source>
</evidence>
<accession>A0A1Y1IHB2</accession>
<proteinExistence type="inferred from homology"/>
<dbReference type="PROSITE" id="PS51081">
    <property type="entry name" value="ZF_SIAH"/>
    <property type="match status" value="1"/>
</dbReference>
<reference evidence="13 14" key="1">
    <citation type="journal article" date="2014" name="Nat. Commun.">
        <title>Klebsormidium flaccidum genome reveals primary factors for plant terrestrial adaptation.</title>
        <authorList>
            <person name="Hori K."/>
            <person name="Maruyama F."/>
            <person name="Fujisawa T."/>
            <person name="Togashi T."/>
            <person name="Yamamoto N."/>
            <person name="Seo M."/>
            <person name="Sato S."/>
            <person name="Yamada T."/>
            <person name="Mori H."/>
            <person name="Tajima N."/>
            <person name="Moriyama T."/>
            <person name="Ikeuchi M."/>
            <person name="Watanabe M."/>
            <person name="Wada H."/>
            <person name="Kobayashi K."/>
            <person name="Saito M."/>
            <person name="Masuda T."/>
            <person name="Sasaki-Sekimoto Y."/>
            <person name="Mashiguchi K."/>
            <person name="Awai K."/>
            <person name="Shimojima M."/>
            <person name="Masuda S."/>
            <person name="Iwai M."/>
            <person name="Nobusawa T."/>
            <person name="Narise T."/>
            <person name="Kondo S."/>
            <person name="Saito H."/>
            <person name="Sato R."/>
            <person name="Murakawa M."/>
            <person name="Ihara Y."/>
            <person name="Oshima-Yamada Y."/>
            <person name="Ohtaka K."/>
            <person name="Satoh M."/>
            <person name="Sonobe K."/>
            <person name="Ishii M."/>
            <person name="Ohtani R."/>
            <person name="Kanamori-Sato M."/>
            <person name="Honoki R."/>
            <person name="Miyazaki D."/>
            <person name="Mochizuki H."/>
            <person name="Umetsu J."/>
            <person name="Higashi K."/>
            <person name="Shibata D."/>
            <person name="Kamiya Y."/>
            <person name="Sato N."/>
            <person name="Nakamura Y."/>
            <person name="Tabata S."/>
            <person name="Ida S."/>
            <person name="Kurokawa K."/>
            <person name="Ohta H."/>
        </authorList>
    </citation>
    <scope>NUCLEOTIDE SEQUENCE [LARGE SCALE GENOMIC DNA]</scope>
    <source>
        <strain evidence="13 14">NIES-2285</strain>
    </source>
</reference>
<dbReference type="GO" id="GO:0005737">
    <property type="term" value="C:cytoplasm"/>
    <property type="evidence" value="ECO:0000318"/>
    <property type="project" value="GO_Central"/>
</dbReference>
<evidence type="ECO:0000256" key="1">
    <source>
        <dbReference type="ARBA" id="ARBA00000900"/>
    </source>
</evidence>
<feature type="compositionally biased region" description="Polar residues" evidence="11">
    <location>
        <begin position="30"/>
        <end position="43"/>
    </location>
</feature>
<dbReference type="OMA" id="GSGRKFM"/>
<evidence type="ECO:0000256" key="3">
    <source>
        <dbReference type="ARBA" id="ARBA00009119"/>
    </source>
</evidence>
<evidence type="ECO:0000256" key="4">
    <source>
        <dbReference type="ARBA" id="ARBA00012483"/>
    </source>
</evidence>
<dbReference type="Pfam" id="PF21361">
    <property type="entry name" value="Sina_ZnF"/>
    <property type="match status" value="1"/>
</dbReference>
<dbReference type="Proteomes" id="UP000054558">
    <property type="component" value="Unassembled WGS sequence"/>
</dbReference>
<dbReference type="GO" id="GO:0006511">
    <property type="term" value="P:ubiquitin-dependent protein catabolic process"/>
    <property type="evidence" value="ECO:0007669"/>
    <property type="project" value="InterPro"/>
</dbReference>
<dbReference type="OrthoDB" id="941555at2759"/>
<dbReference type="InterPro" id="IPR018121">
    <property type="entry name" value="7-in-absentia-prot_TRAF-dom"/>
</dbReference>
<evidence type="ECO:0000259" key="12">
    <source>
        <dbReference type="PROSITE" id="PS51081"/>
    </source>
</evidence>
<dbReference type="AlphaFoldDB" id="A0A1Y1IHB2"/>
<dbReference type="Gene3D" id="3.30.40.10">
    <property type="entry name" value="Zinc/RING finger domain, C3HC4 (zinc finger)"/>
    <property type="match status" value="1"/>
</dbReference>
<dbReference type="Gene3D" id="2.60.210.10">
    <property type="entry name" value="Apoptosis, Tumor Necrosis Factor Receptor Associated Protein 2, Chain A"/>
    <property type="match status" value="1"/>
</dbReference>
<dbReference type="FunFam" id="3.30.40.10:FF:000041">
    <property type="entry name" value="E3 ubiquitin-protein ligase SINAT3"/>
    <property type="match status" value="1"/>
</dbReference>
<gene>
    <name evidence="13" type="ORF">KFL_004000100</name>
</gene>